<feature type="compositionally biased region" description="Basic and acidic residues" evidence="1">
    <location>
        <begin position="154"/>
        <end position="172"/>
    </location>
</feature>
<keyword evidence="2" id="KW-1133">Transmembrane helix</keyword>
<evidence type="ECO:0000256" key="1">
    <source>
        <dbReference type="SAM" id="MobiDB-lite"/>
    </source>
</evidence>
<evidence type="ECO:0000256" key="2">
    <source>
        <dbReference type="SAM" id="Phobius"/>
    </source>
</evidence>
<dbReference type="AlphaFoldDB" id="A0ABD3GQR2"/>
<feature type="compositionally biased region" description="Basic and acidic residues" evidence="1">
    <location>
        <begin position="196"/>
        <end position="210"/>
    </location>
</feature>
<feature type="transmembrane region" description="Helical" evidence="2">
    <location>
        <begin position="20"/>
        <end position="41"/>
    </location>
</feature>
<proteinExistence type="predicted"/>
<feature type="region of interest" description="Disordered" evidence="1">
    <location>
        <begin position="137"/>
        <end position="172"/>
    </location>
</feature>
<comment type="caution">
    <text evidence="3">The sequence shown here is derived from an EMBL/GenBank/DDBJ whole genome shotgun (WGS) entry which is preliminary data.</text>
</comment>
<dbReference type="EMBL" id="JBJQOH010000007">
    <property type="protein sequence ID" value="KAL3679489.1"/>
    <property type="molecule type" value="Genomic_DNA"/>
</dbReference>
<organism evidence="3 4">
    <name type="scientific">Riccia sorocarpa</name>
    <dbReference type="NCBI Taxonomy" id="122646"/>
    <lineage>
        <taxon>Eukaryota</taxon>
        <taxon>Viridiplantae</taxon>
        <taxon>Streptophyta</taxon>
        <taxon>Embryophyta</taxon>
        <taxon>Marchantiophyta</taxon>
        <taxon>Marchantiopsida</taxon>
        <taxon>Marchantiidae</taxon>
        <taxon>Marchantiales</taxon>
        <taxon>Ricciaceae</taxon>
        <taxon>Riccia</taxon>
    </lineage>
</organism>
<keyword evidence="2" id="KW-0472">Membrane</keyword>
<evidence type="ECO:0000313" key="4">
    <source>
        <dbReference type="Proteomes" id="UP001633002"/>
    </source>
</evidence>
<dbReference type="Proteomes" id="UP001633002">
    <property type="component" value="Unassembled WGS sequence"/>
</dbReference>
<gene>
    <name evidence="3" type="ORF">R1sor_022445</name>
</gene>
<reference evidence="3 4" key="1">
    <citation type="submission" date="2024-09" db="EMBL/GenBank/DDBJ databases">
        <title>Chromosome-scale assembly of Riccia sorocarpa.</title>
        <authorList>
            <person name="Paukszto L."/>
        </authorList>
    </citation>
    <scope>NUCLEOTIDE SEQUENCE [LARGE SCALE GENOMIC DNA]</scope>
    <source>
        <strain evidence="3">LP-2024</strain>
        <tissue evidence="3">Aerial parts of the thallus</tissue>
    </source>
</reference>
<accession>A0ABD3GQR2</accession>
<name>A0ABD3GQR2_9MARC</name>
<protein>
    <submittedName>
        <fullName evidence="3">Uncharacterized protein</fullName>
    </submittedName>
</protein>
<keyword evidence="4" id="KW-1185">Reference proteome</keyword>
<sequence>MPKLWNSGSDPDLLENLDGYVYEAAVLNLGGSILLELAVLASRKVPEAKLRDVLFPTQSVDFMPTNNVLQCGCCVRIRGGTNHRSMPFAGGGATIVELFHTFGARGLKGRHSVRAENVPRDETSLRGEDLYKLRWGQAAAKPEDSNGNSRPRAHQRDREPRTGTWKLEDQQRDKVRISDIELQLEASKHSITKVATENENRAEDNRESSG</sequence>
<feature type="region of interest" description="Disordered" evidence="1">
    <location>
        <begin position="186"/>
        <end position="210"/>
    </location>
</feature>
<keyword evidence="2" id="KW-0812">Transmembrane</keyword>
<evidence type="ECO:0000313" key="3">
    <source>
        <dbReference type="EMBL" id="KAL3679489.1"/>
    </source>
</evidence>